<dbReference type="EMBL" id="LSMT01000580">
    <property type="protein sequence ID" value="PFX16058.1"/>
    <property type="molecule type" value="Genomic_DNA"/>
</dbReference>
<name>A0A2B4RI58_STYPI</name>
<protein>
    <submittedName>
        <fullName evidence="5">Uncharacterized protein K02A2.6</fullName>
    </submittedName>
</protein>
<dbReference type="Gene3D" id="2.40.70.10">
    <property type="entry name" value="Acid Proteases"/>
    <property type="match status" value="1"/>
</dbReference>
<dbReference type="SUPFAM" id="SSF50630">
    <property type="entry name" value="Acid proteases"/>
    <property type="match status" value="1"/>
</dbReference>
<keyword evidence="2" id="KW-0548">Nucleotidyltransferase</keyword>
<dbReference type="InterPro" id="IPR021109">
    <property type="entry name" value="Peptidase_aspartic_dom_sf"/>
</dbReference>
<organism evidence="5 6">
    <name type="scientific">Stylophora pistillata</name>
    <name type="common">Smooth cauliflower coral</name>
    <dbReference type="NCBI Taxonomy" id="50429"/>
    <lineage>
        <taxon>Eukaryota</taxon>
        <taxon>Metazoa</taxon>
        <taxon>Cnidaria</taxon>
        <taxon>Anthozoa</taxon>
        <taxon>Hexacorallia</taxon>
        <taxon>Scleractinia</taxon>
        <taxon>Astrocoeniina</taxon>
        <taxon>Pocilloporidae</taxon>
        <taxon>Stylophora</taxon>
    </lineage>
</organism>
<keyword evidence="4" id="KW-0255">Endonuclease</keyword>
<evidence type="ECO:0000313" key="6">
    <source>
        <dbReference type="Proteomes" id="UP000225706"/>
    </source>
</evidence>
<proteinExistence type="predicted"/>
<comment type="caution">
    <text evidence="5">The sequence shown here is derived from an EMBL/GenBank/DDBJ whole genome shotgun (WGS) entry which is preliminary data.</text>
</comment>
<accession>A0A2B4RI58</accession>
<keyword evidence="1" id="KW-0808">Transferase</keyword>
<dbReference type="GO" id="GO:0016779">
    <property type="term" value="F:nucleotidyltransferase activity"/>
    <property type="evidence" value="ECO:0007669"/>
    <property type="project" value="UniProtKB-KW"/>
</dbReference>
<keyword evidence="3" id="KW-0540">Nuclease</keyword>
<evidence type="ECO:0000256" key="2">
    <source>
        <dbReference type="ARBA" id="ARBA00022695"/>
    </source>
</evidence>
<dbReference type="AlphaFoldDB" id="A0A2B4RI58"/>
<dbReference type="STRING" id="50429.A0A2B4RI58"/>
<evidence type="ECO:0000313" key="5">
    <source>
        <dbReference type="EMBL" id="PFX16058.1"/>
    </source>
</evidence>
<sequence length="333" mass="37395">MADTPGEPVQPSIVVHPSCLGRMEEFTPGSDWKHYVKRLEMFFEVNSIPTDKRVPSILTLMGSKMYALLRSISAPRRPKEFNFAEIVEILAQHVDPKPIIIAERYKFLKAEQEESETIRQYLAKLQKLAETCKFGLYREEAIRDRCPEKRAPKAKGGEIDSQKRCNELIVPVLIDGKSVDLELDTGASVTIIPNHVWSGVLAAKSLRQTDVRLKSYSGHEFPVLGEGKVQVSYGDQQAFLPVIVTAGDGPALMGRNWLSVLRLDWKQIKQISLEPCDRVESLVSRYASLFDGGLGTIKGVTAHLKLKENATPQFFKPRPVPFALKEKIVRITV</sequence>
<dbReference type="PANTHER" id="PTHR37984:SF5">
    <property type="entry name" value="PROTEIN NYNRIN-LIKE"/>
    <property type="match status" value="1"/>
</dbReference>
<dbReference type="OrthoDB" id="5983777at2759"/>
<dbReference type="GO" id="GO:0004519">
    <property type="term" value="F:endonuclease activity"/>
    <property type="evidence" value="ECO:0007669"/>
    <property type="project" value="UniProtKB-KW"/>
</dbReference>
<dbReference type="Proteomes" id="UP000225706">
    <property type="component" value="Unassembled WGS sequence"/>
</dbReference>
<dbReference type="PANTHER" id="PTHR37984">
    <property type="entry name" value="PROTEIN CBG26694"/>
    <property type="match status" value="1"/>
</dbReference>
<keyword evidence="4" id="KW-0378">Hydrolase</keyword>
<gene>
    <name evidence="5" type="primary">K02A2.6</name>
    <name evidence="5" type="ORF">AWC38_SpisGene19688</name>
</gene>
<keyword evidence="6" id="KW-1185">Reference proteome</keyword>
<evidence type="ECO:0000256" key="1">
    <source>
        <dbReference type="ARBA" id="ARBA00022679"/>
    </source>
</evidence>
<reference evidence="6" key="1">
    <citation type="journal article" date="2017" name="bioRxiv">
        <title>Comparative analysis of the genomes of Stylophora pistillata and Acropora digitifera provides evidence for extensive differences between species of corals.</title>
        <authorList>
            <person name="Voolstra C.R."/>
            <person name="Li Y."/>
            <person name="Liew Y.J."/>
            <person name="Baumgarten S."/>
            <person name="Zoccola D."/>
            <person name="Flot J.-F."/>
            <person name="Tambutte S."/>
            <person name="Allemand D."/>
            <person name="Aranda M."/>
        </authorList>
    </citation>
    <scope>NUCLEOTIDE SEQUENCE [LARGE SCALE GENOMIC DNA]</scope>
</reference>
<dbReference type="InterPro" id="IPR050951">
    <property type="entry name" value="Retrovirus_Pol_polyprotein"/>
</dbReference>
<evidence type="ECO:0000256" key="4">
    <source>
        <dbReference type="ARBA" id="ARBA00022759"/>
    </source>
</evidence>
<evidence type="ECO:0000256" key="3">
    <source>
        <dbReference type="ARBA" id="ARBA00022722"/>
    </source>
</evidence>